<dbReference type="Gene3D" id="3.40.50.300">
    <property type="entry name" value="P-loop containing nucleotide triphosphate hydrolases"/>
    <property type="match status" value="1"/>
</dbReference>
<evidence type="ECO:0000259" key="6">
    <source>
        <dbReference type="PROSITE" id="PS50893"/>
    </source>
</evidence>
<keyword evidence="8" id="KW-1185">Reference proteome</keyword>
<dbReference type="InterPro" id="IPR052156">
    <property type="entry name" value="BCAA_Transport_ATP-bd_LivF"/>
</dbReference>
<proteinExistence type="inferred from homology"/>
<dbReference type="GO" id="GO:0005524">
    <property type="term" value="F:ATP binding"/>
    <property type="evidence" value="ECO:0007669"/>
    <property type="project" value="UniProtKB-KW"/>
</dbReference>
<gene>
    <name evidence="7" type="ORF">ACFR9U_16860</name>
</gene>
<dbReference type="InterPro" id="IPR003439">
    <property type="entry name" value="ABC_transporter-like_ATP-bd"/>
</dbReference>
<keyword evidence="2" id="KW-0813">Transport</keyword>
<dbReference type="PANTHER" id="PTHR43820:SF4">
    <property type="entry name" value="HIGH-AFFINITY BRANCHED-CHAIN AMINO ACID TRANSPORT ATP-BINDING PROTEIN LIVF"/>
    <property type="match status" value="1"/>
</dbReference>
<organism evidence="7 8">
    <name type="scientific">Halorientalis brevis</name>
    <dbReference type="NCBI Taxonomy" id="1126241"/>
    <lineage>
        <taxon>Archaea</taxon>
        <taxon>Methanobacteriati</taxon>
        <taxon>Methanobacteriota</taxon>
        <taxon>Stenosarchaea group</taxon>
        <taxon>Halobacteria</taxon>
        <taxon>Halobacteriales</taxon>
        <taxon>Haloarculaceae</taxon>
        <taxon>Halorientalis</taxon>
    </lineage>
</organism>
<dbReference type="PANTHER" id="PTHR43820">
    <property type="entry name" value="HIGH-AFFINITY BRANCHED-CHAIN AMINO ACID TRANSPORT ATP-BINDING PROTEIN LIVF"/>
    <property type="match status" value="1"/>
</dbReference>
<keyword evidence="5" id="KW-0029">Amino-acid transport</keyword>
<name>A0ABD6CF35_9EURY</name>
<dbReference type="Proteomes" id="UP001597119">
    <property type="component" value="Unassembled WGS sequence"/>
</dbReference>
<dbReference type="Pfam" id="PF00005">
    <property type="entry name" value="ABC_tran"/>
    <property type="match status" value="1"/>
</dbReference>
<dbReference type="CDD" id="cd03224">
    <property type="entry name" value="ABC_TM1139_LivF_branched"/>
    <property type="match status" value="1"/>
</dbReference>
<comment type="caution">
    <text evidence="7">The sequence shown here is derived from an EMBL/GenBank/DDBJ whole genome shotgun (WGS) entry which is preliminary data.</text>
</comment>
<dbReference type="InterPro" id="IPR027417">
    <property type="entry name" value="P-loop_NTPase"/>
</dbReference>
<accession>A0ABD6CF35</accession>
<keyword evidence="3" id="KW-0547">Nucleotide-binding</keyword>
<protein>
    <submittedName>
        <fullName evidence="7">ABC transporter ATP-binding protein</fullName>
    </submittedName>
</protein>
<keyword evidence="4 7" id="KW-0067">ATP-binding</keyword>
<sequence>MSGGEPLVGVDDLEVTYGKVSALRGVSFDVEQGDFVAIIGPNGAGKSTLSDALAGFVDYQGTIEYLGEEVRERMVASSMDIMRQKDRTIGERIGTLTDRYLTKGARTMVRDGLIYCTEKRNLFGEMSVKKNLDLGTYQRKGNVSQRRDFVYDLFPVLQERQDQLAQTLSGGEQQQLAIGRALMSNPRMLLLDEPTLGLSPTVRQDIADALTQIHKDGVTILLCEQNVTFAMDLADQVYLMENGLFARQGAPETLRGDEYIQSVYLGE</sequence>
<evidence type="ECO:0000313" key="7">
    <source>
        <dbReference type="EMBL" id="MFD1588651.1"/>
    </source>
</evidence>
<dbReference type="PROSITE" id="PS50893">
    <property type="entry name" value="ABC_TRANSPORTER_2"/>
    <property type="match status" value="1"/>
</dbReference>
<dbReference type="EMBL" id="JBHUDJ010000014">
    <property type="protein sequence ID" value="MFD1588651.1"/>
    <property type="molecule type" value="Genomic_DNA"/>
</dbReference>
<reference evidence="7 8" key="1">
    <citation type="journal article" date="2019" name="Int. J. Syst. Evol. Microbiol.">
        <title>The Global Catalogue of Microorganisms (GCM) 10K type strain sequencing project: providing services to taxonomists for standard genome sequencing and annotation.</title>
        <authorList>
            <consortium name="The Broad Institute Genomics Platform"/>
            <consortium name="The Broad Institute Genome Sequencing Center for Infectious Disease"/>
            <person name="Wu L."/>
            <person name="Ma J."/>
        </authorList>
    </citation>
    <scope>NUCLEOTIDE SEQUENCE [LARGE SCALE GENOMIC DNA]</scope>
    <source>
        <strain evidence="7 8">CGMCC 1.12125</strain>
    </source>
</reference>
<dbReference type="RefSeq" id="WP_247378308.1">
    <property type="nucleotide sequence ID" value="NZ_JALLGV010000005.1"/>
</dbReference>
<evidence type="ECO:0000313" key="8">
    <source>
        <dbReference type="Proteomes" id="UP001597119"/>
    </source>
</evidence>
<evidence type="ECO:0000256" key="1">
    <source>
        <dbReference type="ARBA" id="ARBA00005417"/>
    </source>
</evidence>
<evidence type="ECO:0000256" key="4">
    <source>
        <dbReference type="ARBA" id="ARBA00022840"/>
    </source>
</evidence>
<dbReference type="InterPro" id="IPR003593">
    <property type="entry name" value="AAA+_ATPase"/>
</dbReference>
<evidence type="ECO:0000256" key="2">
    <source>
        <dbReference type="ARBA" id="ARBA00022448"/>
    </source>
</evidence>
<feature type="domain" description="ABC transporter" evidence="6">
    <location>
        <begin position="8"/>
        <end position="267"/>
    </location>
</feature>
<dbReference type="GO" id="GO:0006865">
    <property type="term" value="P:amino acid transport"/>
    <property type="evidence" value="ECO:0007669"/>
    <property type="project" value="UniProtKB-KW"/>
</dbReference>
<dbReference type="SMART" id="SM00382">
    <property type="entry name" value="AAA"/>
    <property type="match status" value="1"/>
</dbReference>
<comment type="similarity">
    <text evidence="1">Belongs to the ABC transporter superfamily.</text>
</comment>
<dbReference type="AlphaFoldDB" id="A0ABD6CF35"/>
<dbReference type="SUPFAM" id="SSF52540">
    <property type="entry name" value="P-loop containing nucleoside triphosphate hydrolases"/>
    <property type="match status" value="1"/>
</dbReference>
<evidence type="ECO:0000256" key="5">
    <source>
        <dbReference type="ARBA" id="ARBA00022970"/>
    </source>
</evidence>
<evidence type="ECO:0000256" key="3">
    <source>
        <dbReference type="ARBA" id="ARBA00022741"/>
    </source>
</evidence>